<dbReference type="InterPro" id="IPR036365">
    <property type="entry name" value="PGBD-like_sf"/>
</dbReference>
<dbReference type="Gene3D" id="1.10.101.10">
    <property type="entry name" value="PGBD-like superfamily/PGBD"/>
    <property type="match status" value="1"/>
</dbReference>
<dbReference type="Pfam" id="PF01471">
    <property type="entry name" value="PG_binding_1"/>
    <property type="match status" value="1"/>
</dbReference>
<dbReference type="EMBL" id="SDMR01000030">
    <property type="protein sequence ID" value="TBT91444.1"/>
    <property type="molecule type" value="Genomic_DNA"/>
</dbReference>
<keyword evidence="3" id="KW-1185">Reference proteome</keyword>
<dbReference type="InterPro" id="IPR002477">
    <property type="entry name" value="Peptidoglycan-bd-like"/>
</dbReference>
<dbReference type="OrthoDB" id="3828307at2"/>
<dbReference type="InterPro" id="IPR036366">
    <property type="entry name" value="PGBDSf"/>
</dbReference>
<gene>
    <name evidence="2" type="ORF">ET996_13965</name>
</gene>
<dbReference type="RefSeq" id="WP_131173172.1">
    <property type="nucleotide sequence ID" value="NZ_FXTL01000032.1"/>
</dbReference>
<reference evidence="2 3" key="1">
    <citation type="submission" date="2019-01" db="EMBL/GenBank/DDBJ databases">
        <title>Lactibacter flavus gen. nov., sp. nov., a novel bacterium of the family Propionibacteriaceae isolated from raw milk and dairy products.</title>
        <authorList>
            <person name="Huptas C."/>
            <person name="Wenning M."/>
            <person name="Breitenwieser F."/>
            <person name="Doll E."/>
            <person name="Von Neubeck M."/>
            <person name="Busse H.-J."/>
            <person name="Scherer S."/>
        </authorList>
    </citation>
    <scope>NUCLEOTIDE SEQUENCE [LARGE SCALE GENOMIC DNA]</scope>
    <source>
        <strain evidence="2 3">DSM 22130</strain>
    </source>
</reference>
<accession>A0A4Q9KHJ0</accession>
<dbReference type="SUPFAM" id="SSF47090">
    <property type="entry name" value="PGBD-like"/>
    <property type="match status" value="1"/>
</dbReference>
<comment type="caution">
    <text evidence="2">The sequence shown here is derived from an EMBL/GenBank/DDBJ whole genome shotgun (WGS) entry which is preliminary data.</text>
</comment>
<dbReference type="Proteomes" id="UP000291933">
    <property type="component" value="Unassembled WGS sequence"/>
</dbReference>
<name>A0A4Q9KHJ0_PROTD</name>
<protein>
    <recommendedName>
        <fullName evidence="1">Peptidoglycan binding-like domain-containing protein</fullName>
    </recommendedName>
</protein>
<proteinExistence type="predicted"/>
<sequence length="86" mass="8883">MSRYTTGSVSAVKTLQSTLNKCYGKSLSVDGVFGSATASALASAQSSEGITADGMYGSSSAYYLKFNVAWAANDGSSMGWSCMRVP</sequence>
<dbReference type="AlphaFoldDB" id="A0A4Q9KHJ0"/>
<feature type="domain" description="Peptidoglycan binding-like" evidence="1">
    <location>
        <begin position="10"/>
        <end position="58"/>
    </location>
</feature>
<organism evidence="2 3">
    <name type="scientific">Propioniciclava tarda</name>
    <dbReference type="NCBI Taxonomy" id="433330"/>
    <lineage>
        <taxon>Bacteria</taxon>
        <taxon>Bacillati</taxon>
        <taxon>Actinomycetota</taxon>
        <taxon>Actinomycetes</taxon>
        <taxon>Propionibacteriales</taxon>
        <taxon>Propionibacteriaceae</taxon>
        <taxon>Propioniciclava</taxon>
    </lineage>
</organism>
<evidence type="ECO:0000313" key="2">
    <source>
        <dbReference type="EMBL" id="TBT91444.1"/>
    </source>
</evidence>
<evidence type="ECO:0000259" key="1">
    <source>
        <dbReference type="Pfam" id="PF01471"/>
    </source>
</evidence>
<evidence type="ECO:0000313" key="3">
    <source>
        <dbReference type="Proteomes" id="UP000291933"/>
    </source>
</evidence>